<evidence type="ECO:0000256" key="1">
    <source>
        <dbReference type="SAM" id="MobiDB-lite"/>
    </source>
</evidence>
<evidence type="ECO:0000313" key="3">
    <source>
        <dbReference type="Proteomes" id="UP000075243"/>
    </source>
</evidence>
<feature type="compositionally biased region" description="Polar residues" evidence="1">
    <location>
        <begin position="23"/>
        <end position="34"/>
    </location>
</feature>
<reference evidence="2 3" key="1">
    <citation type="journal article" date="2012" name="Nat. Biotechnol.">
        <title>Draft genome sequence of pigeonpea (Cajanus cajan), an orphan legume crop of resource-poor farmers.</title>
        <authorList>
            <person name="Varshney R.K."/>
            <person name="Chen W."/>
            <person name="Li Y."/>
            <person name="Bharti A.K."/>
            <person name="Saxena R.K."/>
            <person name="Schlueter J.A."/>
            <person name="Donoghue M.T."/>
            <person name="Azam S."/>
            <person name="Fan G."/>
            <person name="Whaley A.M."/>
            <person name="Farmer A.D."/>
            <person name="Sheridan J."/>
            <person name="Iwata A."/>
            <person name="Tuteja R."/>
            <person name="Penmetsa R.V."/>
            <person name="Wu W."/>
            <person name="Upadhyaya H.D."/>
            <person name="Yang S.P."/>
            <person name="Shah T."/>
            <person name="Saxena K.B."/>
            <person name="Michael T."/>
            <person name="McCombie W.R."/>
            <person name="Yang B."/>
            <person name="Zhang G."/>
            <person name="Yang H."/>
            <person name="Wang J."/>
            <person name="Spillane C."/>
            <person name="Cook D.R."/>
            <person name="May G.D."/>
            <person name="Xu X."/>
            <person name="Jackson S.A."/>
        </authorList>
    </citation>
    <scope>NUCLEOTIDE SEQUENCE [LARGE SCALE GENOMIC DNA]</scope>
    <source>
        <strain evidence="3">cv. Asha</strain>
    </source>
</reference>
<protein>
    <submittedName>
        <fullName evidence="2">Uncharacterized protein</fullName>
    </submittedName>
</protein>
<feature type="compositionally biased region" description="Polar residues" evidence="1">
    <location>
        <begin position="41"/>
        <end position="55"/>
    </location>
</feature>
<dbReference type="AlphaFoldDB" id="A0A151U0I1"/>
<dbReference type="Proteomes" id="UP000075243">
    <property type="component" value="Chromosome 2"/>
</dbReference>
<keyword evidence="3" id="KW-1185">Reference proteome</keyword>
<name>A0A151U0I1_CAJCA</name>
<accession>A0A151U0I1</accession>
<evidence type="ECO:0000313" key="2">
    <source>
        <dbReference type="EMBL" id="KYP72771.1"/>
    </source>
</evidence>
<gene>
    <name evidence="2" type="ORF">KK1_005373</name>
</gene>
<dbReference type="Gramene" id="C.cajan_05242.t">
    <property type="protein sequence ID" value="C.cajan_05242.t.cds1"/>
    <property type="gene ID" value="C.cajan_05242"/>
</dbReference>
<dbReference type="EMBL" id="CM003604">
    <property type="protein sequence ID" value="KYP72771.1"/>
    <property type="molecule type" value="Genomic_DNA"/>
</dbReference>
<proteinExistence type="predicted"/>
<feature type="compositionally biased region" description="Low complexity" evidence="1">
    <location>
        <begin position="76"/>
        <end position="92"/>
    </location>
</feature>
<organism evidence="2 3">
    <name type="scientific">Cajanus cajan</name>
    <name type="common">Pigeon pea</name>
    <name type="synonym">Cajanus indicus</name>
    <dbReference type="NCBI Taxonomy" id="3821"/>
    <lineage>
        <taxon>Eukaryota</taxon>
        <taxon>Viridiplantae</taxon>
        <taxon>Streptophyta</taxon>
        <taxon>Embryophyta</taxon>
        <taxon>Tracheophyta</taxon>
        <taxon>Spermatophyta</taxon>
        <taxon>Magnoliopsida</taxon>
        <taxon>eudicotyledons</taxon>
        <taxon>Gunneridae</taxon>
        <taxon>Pentapetalae</taxon>
        <taxon>rosids</taxon>
        <taxon>fabids</taxon>
        <taxon>Fabales</taxon>
        <taxon>Fabaceae</taxon>
        <taxon>Papilionoideae</taxon>
        <taxon>50 kb inversion clade</taxon>
        <taxon>NPAAA clade</taxon>
        <taxon>indigoferoid/millettioid clade</taxon>
        <taxon>Phaseoleae</taxon>
        <taxon>Cajanus</taxon>
    </lineage>
</organism>
<feature type="region of interest" description="Disordered" evidence="1">
    <location>
        <begin position="1"/>
        <end position="101"/>
    </location>
</feature>
<sequence>MSQTMCTKSKACPGIGADPPFPTSQNPNFATSTPAHAASAQPHQYVTPSAPQTGSARKHFAGHDDAVVLPHRPSEGSRSTPRSSRSAATTGRITHSAATTRNRGENLAMVGFGDRELRRLAAAESRTQQGKVLRFGKIGDRRV</sequence>